<protein>
    <submittedName>
        <fullName evidence="2">Uncharacterized protein</fullName>
    </submittedName>
</protein>
<dbReference type="VEuPathDB" id="MicrosporidiaDB:EDEG_01199"/>
<proteinExistence type="predicted"/>
<evidence type="ECO:0000313" key="3">
    <source>
        <dbReference type="Proteomes" id="UP000003163"/>
    </source>
</evidence>
<name>J9DPZ1_EDHAE</name>
<keyword evidence="1" id="KW-0812">Transmembrane</keyword>
<dbReference type="AlphaFoldDB" id="J9DPZ1"/>
<reference evidence="2 3" key="1">
    <citation type="submission" date="2011-08" db="EMBL/GenBank/DDBJ databases">
        <authorList>
            <person name="Liu Z.J."/>
            <person name="Shi F.L."/>
            <person name="Lu J.Q."/>
            <person name="Li M."/>
            <person name="Wang Z.L."/>
        </authorList>
    </citation>
    <scope>NUCLEOTIDE SEQUENCE [LARGE SCALE GENOMIC DNA]</scope>
    <source>
        <strain evidence="2 3">USNM 41457</strain>
    </source>
</reference>
<dbReference type="HOGENOM" id="CLU_1749604_0_0_1"/>
<organism evidence="2 3">
    <name type="scientific">Edhazardia aedis (strain USNM 41457)</name>
    <name type="common">Microsporidian parasite</name>
    <dbReference type="NCBI Taxonomy" id="1003232"/>
    <lineage>
        <taxon>Eukaryota</taxon>
        <taxon>Fungi</taxon>
        <taxon>Fungi incertae sedis</taxon>
        <taxon>Microsporidia</taxon>
        <taxon>Edhazardia</taxon>
    </lineage>
</organism>
<keyword evidence="3" id="KW-1185">Reference proteome</keyword>
<feature type="transmembrane region" description="Helical" evidence="1">
    <location>
        <begin position="80"/>
        <end position="101"/>
    </location>
</feature>
<sequence>MVNDSATINKRTNRRTEETNFYHSIDSFTRPTISPNLENEGQTNSWIYNNFEICSIYAETGAISNVENIKRTKKTRKIKWHVIILILLILLASGVLCYYFLEELKLFISALAIFNTNKIIDKTGGKIQVHHHQQKILPEILIIQLKCFH</sequence>
<comment type="caution">
    <text evidence="2">The sequence shown here is derived from an EMBL/GenBank/DDBJ whole genome shotgun (WGS) entry which is preliminary data.</text>
</comment>
<keyword evidence="1" id="KW-1133">Transmembrane helix</keyword>
<evidence type="ECO:0000256" key="1">
    <source>
        <dbReference type="SAM" id="Phobius"/>
    </source>
</evidence>
<dbReference type="InParanoid" id="J9DPZ1"/>
<reference evidence="3" key="2">
    <citation type="submission" date="2015-07" db="EMBL/GenBank/DDBJ databases">
        <title>Contrasting host-pathogen interactions and genome evolution in two generalist and specialist microsporidian pathogens of mosquitoes.</title>
        <authorList>
            <consortium name="The Broad Institute Genomics Platform"/>
            <consortium name="The Broad Institute Genome Sequencing Center for Infectious Disease"/>
            <person name="Cuomo C.A."/>
            <person name="Sanscrainte N.D."/>
            <person name="Goldberg J.M."/>
            <person name="Heiman D."/>
            <person name="Young S."/>
            <person name="Zeng Q."/>
            <person name="Becnel J.J."/>
            <person name="Birren B.W."/>
        </authorList>
    </citation>
    <scope>NUCLEOTIDE SEQUENCE [LARGE SCALE GENOMIC DNA]</scope>
    <source>
        <strain evidence="3">USNM 41457</strain>
    </source>
</reference>
<accession>J9DPZ1</accession>
<dbReference type="Proteomes" id="UP000003163">
    <property type="component" value="Unassembled WGS sequence"/>
</dbReference>
<dbReference type="EMBL" id="AFBI03000016">
    <property type="protein sequence ID" value="EJW04615.1"/>
    <property type="molecule type" value="Genomic_DNA"/>
</dbReference>
<gene>
    <name evidence="2" type="ORF">EDEG_01199</name>
</gene>
<evidence type="ECO:0000313" key="2">
    <source>
        <dbReference type="EMBL" id="EJW04615.1"/>
    </source>
</evidence>
<keyword evidence="1" id="KW-0472">Membrane</keyword>